<dbReference type="Proteomes" id="UP000664169">
    <property type="component" value="Unassembled WGS sequence"/>
</dbReference>
<proteinExistence type="predicted"/>
<sequence>MLNTFSHTETVGFRETMSDISAYNLYYSSPKIQIRDPEATAVSQIKASVQDDNYTNDLAFKMEQKPDDTLLPMDKLKAYCSASTSTALREESLCDTPCLSKYYKLAQFQLDRLEPDDIVHKKITSDGIIGDKVKEDLYLERLRHGNVEARLCTMVGYNLIDLLTGKQDPLGLLFKDNLQDEFYACVLHATPDILGTLRSANKLLKPGGKLTLSEQCNTKLVRSGFIFGVLPRRWPGTEPERQQGPLLSKSNWAAYLKQAGFSDSSLMLRGADEDSDTMIVATTNDPVQSNGFHAASAKNLTLIVTTNSLEQHNLASQLSILILETLGMACEIVATDATVTNEHVIYLAELESPVIADPPEAEFTALKGMVDKARLVSWACKNISSDSEASTSGAANG</sequence>
<evidence type="ECO:0000313" key="2">
    <source>
        <dbReference type="Proteomes" id="UP000664169"/>
    </source>
</evidence>
<dbReference type="EMBL" id="CAJPDQ010000012">
    <property type="protein sequence ID" value="CAF9917452.1"/>
    <property type="molecule type" value="Genomic_DNA"/>
</dbReference>
<reference evidence="1" key="1">
    <citation type="submission" date="2021-03" db="EMBL/GenBank/DDBJ databases">
        <authorList>
            <person name="Tagirdzhanova G."/>
        </authorList>
    </citation>
    <scope>NUCLEOTIDE SEQUENCE</scope>
</reference>
<comment type="caution">
    <text evidence="1">The sequence shown here is derived from an EMBL/GenBank/DDBJ whole genome shotgun (WGS) entry which is preliminary data.</text>
</comment>
<dbReference type="AlphaFoldDB" id="A0A8H3I765"/>
<name>A0A8H3I765_9LECA</name>
<keyword evidence="2" id="KW-1185">Reference proteome</keyword>
<dbReference type="OrthoDB" id="329835at2759"/>
<dbReference type="Gene3D" id="3.40.50.150">
    <property type="entry name" value="Vaccinia Virus protein VP39"/>
    <property type="match status" value="1"/>
</dbReference>
<protein>
    <submittedName>
        <fullName evidence="1">Uncharacterized protein</fullName>
    </submittedName>
</protein>
<organism evidence="1 2">
    <name type="scientific">Gomphillus americanus</name>
    <dbReference type="NCBI Taxonomy" id="1940652"/>
    <lineage>
        <taxon>Eukaryota</taxon>
        <taxon>Fungi</taxon>
        <taxon>Dikarya</taxon>
        <taxon>Ascomycota</taxon>
        <taxon>Pezizomycotina</taxon>
        <taxon>Lecanoromycetes</taxon>
        <taxon>OSLEUM clade</taxon>
        <taxon>Ostropomycetidae</taxon>
        <taxon>Ostropales</taxon>
        <taxon>Graphidaceae</taxon>
        <taxon>Gomphilloideae</taxon>
        <taxon>Gomphillus</taxon>
    </lineage>
</organism>
<dbReference type="Pfam" id="PF13489">
    <property type="entry name" value="Methyltransf_23"/>
    <property type="match status" value="1"/>
</dbReference>
<dbReference type="SUPFAM" id="SSF53335">
    <property type="entry name" value="S-adenosyl-L-methionine-dependent methyltransferases"/>
    <property type="match status" value="1"/>
</dbReference>
<gene>
    <name evidence="1" type="ORF">GOMPHAMPRED_001267</name>
</gene>
<evidence type="ECO:0000313" key="1">
    <source>
        <dbReference type="EMBL" id="CAF9917452.1"/>
    </source>
</evidence>
<dbReference type="InterPro" id="IPR029063">
    <property type="entry name" value="SAM-dependent_MTases_sf"/>
</dbReference>
<accession>A0A8H3I765</accession>